<comment type="caution">
    <text evidence="2">The sequence shown here is derived from an EMBL/GenBank/DDBJ whole genome shotgun (WGS) entry which is preliminary data.</text>
</comment>
<sequence>MDLTNETRNQHFLPQVEQRLNAHNPDAPASKQRIYAFKVIDREALTMQLESKRGRSIANNLSFLDLFTFDTSFDTSERMNFESLFRQYENQVASLTNSLLQKMETGQRDNTDEVVDLFAAKLLNFSRNPYSVTKVLNTFGVLADYRPTDPKKQRLFDRIVEGRKPQQAWLCAQLGLSDTDYVKWLKMLFMLFMEGTPSGESMLDMTARSIFERKGHHAAVLISRYSKPGCLLSDRSFSTNIDRPDANGFDFNLSSRAFIRYLFIETDGVVPPAAPRHLVEMYRQQTHDVQLMHFTDNEPLLKGFNRNVVYQCYSHVFCAIPEGIVL</sequence>
<dbReference type="EMBL" id="LXJZ01000091">
    <property type="protein sequence ID" value="OAJ61493.1"/>
    <property type="molecule type" value="Genomic_DNA"/>
</dbReference>
<dbReference type="Proteomes" id="UP000078116">
    <property type="component" value="Unassembled WGS sequence"/>
</dbReference>
<evidence type="ECO:0000313" key="1">
    <source>
        <dbReference type="EMBL" id="OAJ61493.1"/>
    </source>
</evidence>
<protein>
    <recommendedName>
        <fullName evidence="5">DUF4238 domain-containing protein</fullName>
    </recommendedName>
</protein>
<evidence type="ECO:0000313" key="2">
    <source>
        <dbReference type="EMBL" id="OAJ62896.1"/>
    </source>
</evidence>
<accession>A0A1A9NA33</accession>
<keyword evidence="3" id="KW-1185">Reference proteome</keyword>
<proteinExistence type="predicted"/>
<evidence type="ECO:0000313" key="3">
    <source>
        <dbReference type="Proteomes" id="UP000077961"/>
    </source>
</evidence>
<dbReference type="AlphaFoldDB" id="A0A1A9NA33"/>
<name>A0A1A9NA33_9BURK</name>
<dbReference type="RefSeq" id="WP_064266324.1">
    <property type="nucleotide sequence ID" value="NZ_LXJZ01000091.1"/>
</dbReference>
<reference evidence="3 4" key="1">
    <citation type="submission" date="2016-04" db="EMBL/GenBank/DDBJ databases">
        <title>Reclassification of Paraburkholderia panaciterrae (Farh et al. 2015) Dobritsa &amp; Samadpour 2016 as a later homotypic synonym of Paraburkholderia ginsengiterrae (Farh et al. 2015) Dobritsa &amp; Samadpour 2016.</title>
        <authorList>
            <person name="Dobritsa A.P."/>
            <person name="Kutumbaka K."/>
            <person name="Samadpour M."/>
        </authorList>
    </citation>
    <scope>NUCLEOTIDE SEQUENCE [LARGE SCALE GENOMIC DNA]</scope>
    <source>
        <strain evidence="2 4">DCY85</strain>
        <strain evidence="1 3">DCY85-1</strain>
    </source>
</reference>
<gene>
    <name evidence="1" type="ORF">A6V36_24280</name>
    <name evidence="2" type="ORF">A6V37_22060</name>
</gene>
<evidence type="ECO:0000313" key="4">
    <source>
        <dbReference type="Proteomes" id="UP000078116"/>
    </source>
</evidence>
<organism evidence="2 4">
    <name type="scientific">Paraburkholderia ginsengiterrae</name>
    <dbReference type="NCBI Taxonomy" id="1462993"/>
    <lineage>
        <taxon>Bacteria</taxon>
        <taxon>Pseudomonadati</taxon>
        <taxon>Pseudomonadota</taxon>
        <taxon>Betaproteobacteria</taxon>
        <taxon>Burkholderiales</taxon>
        <taxon>Burkholderiaceae</taxon>
        <taxon>Paraburkholderia</taxon>
    </lineage>
</organism>
<dbReference type="Proteomes" id="UP000077961">
    <property type="component" value="Unassembled WGS sequence"/>
</dbReference>
<evidence type="ECO:0008006" key="5">
    <source>
        <dbReference type="Google" id="ProtNLM"/>
    </source>
</evidence>
<dbReference type="EMBL" id="LXKA01000154">
    <property type="protein sequence ID" value="OAJ62896.1"/>
    <property type="molecule type" value="Genomic_DNA"/>
</dbReference>
<dbReference type="OrthoDB" id="6288344at2"/>